<feature type="compositionally biased region" description="Low complexity" evidence="2">
    <location>
        <begin position="40"/>
        <end position="51"/>
    </location>
</feature>
<dbReference type="OrthoDB" id="10267235at2759"/>
<dbReference type="SUPFAM" id="SSF56112">
    <property type="entry name" value="Protein kinase-like (PK-like)"/>
    <property type="match status" value="1"/>
</dbReference>
<dbReference type="KEGG" id="trg:TRUGW13939_09240"/>
<dbReference type="Pfam" id="PF04428">
    <property type="entry name" value="Choline_kin_N"/>
    <property type="match status" value="1"/>
</dbReference>
<evidence type="ECO:0000259" key="3">
    <source>
        <dbReference type="Pfam" id="PF04428"/>
    </source>
</evidence>
<dbReference type="InterPro" id="IPR011009">
    <property type="entry name" value="Kinase-like_dom_sf"/>
</dbReference>
<feature type="compositionally biased region" description="Basic and acidic residues" evidence="2">
    <location>
        <begin position="9"/>
        <end position="23"/>
    </location>
</feature>
<evidence type="ECO:0000256" key="1">
    <source>
        <dbReference type="ARBA" id="ARBA00038211"/>
    </source>
</evidence>
<sequence>MPPSAQGDRGGHETTTHSEDRTPDLSASQVSLQSNGDQGAAATSKEATTTKQYRAPVARRISARSPILQPSPVYSLRSQISTLRLDSQDDDEDTQSTGKSEQVLFSQVLDWLRQEQGKRTAADTGTSAARSDSSFSLDEMQQHSFGPEKGLALDQLEKILHHYATTSKDQGNALTRHPSRRHHHSRSKGLRRGSGSDSDYYDETGVPSVDAILDNTKTLAYNGGASSENLLSGSDQQTRASKETNHWLTFKAEILRLAHTLRLKGWRRVGMDSCGDIEVTRLSGALTNAVYVVKPPKLARQNSERIHKLMPNRPPPKLLLRIYGPQVEHLIDREGELQILRRLGRQNIGPRVLGTFNNGRFEEYFNAHPLTPRELRVPETSRQIAKRMRELHDGIELLEHERQAGPFVFRNWDKWVDRCEQVISWLDGEILSGQTGRPEAWRQRGFVCGVPWATFRKAVENYRIWLADHMGGMKEIKRQLVFAHNDTQYGNLLRLEPEEESPLLLPANSHKQLVVIDFEYSSANTRGLEFANHFTEWCYNYHDAERSWACNTRAYPTPEEQHRFISAYISHHSQVGPGYSPLVTPDIAPASISTPRLAAFSLDAPAIATANLYSEPDRLHHEDSFETEIQHLMRQTRLWRVANSAQWVAWGIVQAKIPAMEEPEHPSTLLNNNHDINQTDNNNHTEAAQENQESDEFDYLAYSQDRALFFWADVLAMGLVREDELPGELLEVIKSKIVNY</sequence>
<dbReference type="Gene3D" id="3.90.1200.10">
    <property type="match status" value="1"/>
</dbReference>
<dbReference type="GO" id="GO:0004305">
    <property type="term" value="F:ethanolamine kinase activity"/>
    <property type="evidence" value="ECO:0007669"/>
    <property type="project" value="TreeGrafter"/>
</dbReference>
<evidence type="ECO:0000313" key="4">
    <source>
        <dbReference type="EMBL" id="QKX62084.1"/>
    </source>
</evidence>
<dbReference type="GO" id="GO:0004103">
    <property type="term" value="F:choline kinase activity"/>
    <property type="evidence" value="ECO:0007669"/>
    <property type="project" value="TreeGrafter"/>
</dbReference>
<dbReference type="GO" id="GO:0006646">
    <property type="term" value="P:phosphatidylethanolamine biosynthetic process"/>
    <property type="evidence" value="ECO:0007669"/>
    <property type="project" value="TreeGrafter"/>
</dbReference>
<feature type="domain" description="Choline kinase N-terminal" evidence="3">
    <location>
        <begin position="206"/>
        <end position="274"/>
    </location>
</feature>
<dbReference type="Gene3D" id="3.30.200.20">
    <property type="entry name" value="Phosphorylase Kinase, domain 1"/>
    <property type="match status" value="1"/>
</dbReference>
<dbReference type="AlphaFoldDB" id="A0A7H8R6T9"/>
<feature type="compositionally biased region" description="Low complexity" evidence="2">
    <location>
        <begin position="671"/>
        <end position="685"/>
    </location>
</feature>
<dbReference type="RefSeq" id="XP_035348258.1">
    <property type="nucleotide sequence ID" value="XM_035492365.1"/>
</dbReference>
<dbReference type="EMBL" id="CP055902">
    <property type="protein sequence ID" value="QKX62084.1"/>
    <property type="molecule type" value="Genomic_DNA"/>
</dbReference>
<accession>A0A7H8R6T9</accession>
<organism evidence="4 5">
    <name type="scientific">Talaromyces rugulosus</name>
    <name type="common">Penicillium rugulosum</name>
    <dbReference type="NCBI Taxonomy" id="121627"/>
    <lineage>
        <taxon>Eukaryota</taxon>
        <taxon>Fungi</taxon>
        <taxon>Dikarya</taxon>
        <taxon>Ascomycota</taxon>
        <taxon>Pezizomycotina</taxon>
        <taxon>Eurotiomycetes</taxon>
        <taxon>Eurotiomycetidae</taxon>
        <taxon>Eurotiales</taxon>
        <taxon>Trichocomaceae</taxon>
        <taxon>Talaromyces</taxon>
        <taxon>Talaromyces sect. Islandici</taxon>
    </lineage>
</organism>
<reference evidence="5" key="1">
    <citation type="submission" date="2020-06" db="EMBL/GenBank/DDBJ databases">
        <title>A chromosome-scale genome assembly of Talaromyces rugulosus W13939.</title>
        <authorList>
            <person name="Wang B."/>
            <person name="Guo L."/>
            <person name="Ye K."/>
            <person name="Wang L."/>
        </authorList>
    </citation>
    <scope>NUCLEOTIDE SEQUENCE [LARGE SCALE GENOMIC DNA]</scope>
    <source>
        <strain evidence="5">W13939</strain>
    </source>
</reference>
<comment type="similarity">
    <text evidence="1">Belongs to the choline/ethanolamine kinase family.</text>
</comment>
<dbReference type="PANTHER" id="PTHR22603">
    <property type="entry name" value="CHOLINE/ETHANOALAMINE KINASE"/>
    <property type="match status" value="1"/>
</dbReference>
<dbReference type="Proteomes" id="UP000509510">
    <property type="component" value="Chromosome V"/>
</dbReference>
<evidence type="ECO:0000256" key="2">
    <source>
        <dbReference type="SAM" id="MobiDB-lite"/>
    </source>
</evidence>
<dbReference type="GeneID" id="55996724"/>
<dbReference type="Pfam" id="PF01633">
    <property type="entry name" value="Choline_kinase"/>
    <property type="match status" value="1"/>
</dbReference>
<name>A0A7H8R6T9_TALRU</name>
<gene>
    <name evidence="4" type="ORF">TRUGW13939_09240</name>
</gene>
<dbReference type="InterPro" id="IPR007521">
    <property type="entry name" value="Choline_kin_N"/>
</dbReference>
<feature type="region of interest" description="Disordered" evidence="2">
    <location>
        <begin position="116"/>
        <end position="142"/>
    </location>
</feature>
<feature type="compositionally biased region" description="Polar residues" evidence="2">
    <location>
        <begin position="123"/>
        <end position="136"/>
    </location>
</feature>
<feature type="region of interest" description="Disordered" evidence="2">
    <location>
        <begin position="166"/>
        <end position="202"/>
    </location>
</feature>
<feature type="region of interest" description="Disordered" evidence="2">
    <location>
        <begin position="669"/>
        <end position="693"/>
    </location>
</feature>
<dbReference type="CDD" id="cd05157">
    <property type="entry name" value="ETNK_euk"/>
    <property type="match status" value="1"/>
</dbReference>
<feature type="region of interest" description="Disordered" evidence="2">
    <location>
        <begin position="1"/>
        <end position="74"/>
    </location>
</feature>
<evidence type="ECO:0000313" key="5">
    <source>
        <dbReference type="Proteomes" id="UP000509510"/>
    </source>
</evidence>
<protein>
    <recommendedName>
        <fullName evidence="3">Choline kinase N-terminal domain-containing protein</fullName>
    </recommendedName>
</protein>
<dbReference type="PANTHER" id="PTHR22603:SF93">
    <property type="entry name" value="RE24176P"/>
    <property type="match status" value="1"/>
</dbReference>
<proteinExistence type="inferred from homology"/>
<keyword evidence="5" id="KW-1185">Reference proteome</keyword>
<dbReference type="GO" id="GO:0005737">
    <property type="term" value="C:cytoplasm"/>
    <property type="evidence" value="ECO:0007669"/>
    <property type="project" value="TreeGrafter"/>
</dbReference>
<feature type="compositionally biased region" description="Polar residues" evidence="2">
    <location>
        <begin position="25"/>
        <end position="37"/>
    </location>
</feature>
<feature type="compositionally biased region" description="Basic residues" evidence="2">
    <location>
        <begin position="177"/>
        <end position="191"/>
    </location>
</feature>